<dbReference type="GO" id="GO:0016075">
    <property type="term" value="P:rRNA catabolic process"/>
    <property type="evidence" value="ECO:0007669"/>
    <property type="project" value="TreeGrafter"/>
</dbReference>
<feature type="domain" description="PIN" evidence="1">
    <location>
        <begin position="4"/>
        <end position="129"/>
    </location>
</feature>
<evidence type="ECO:0000313" key="3">
    <source>
        <dbReference type="Proteomes" id="UP000249354"/>
    </source>
</evidence>
<dbReference type="SUPFAM" id="SSF88723">
    <property type="entry name" value="PIN domain-like"/>
    <property type="match status" value="1"/>
</dbReference>
<dbReference type="AlphaFoldDB" id="A0A2W4U6Q1"/>
<accession>A0A2W4U6Q1</accession>
<dbReference type="Proteomes" id="UP000249354">
    <property type="component" value="Unassembled WGS sequence"/>
</dbReference>
<reference evidence="3" key="1">
    <citation type="submission" date="2018-04" db="EMBL/GenBank/DDBJ databases">
        <authorList>
            <person name="Cornet L."/>
        </authorList>
    </citation>
    <scope>NUCLEOTIDE SEQUENCE [LARGE SCALE GENOMIC DNA]</scope>
</reference>
<dbReference type="GO" id="GO:0004521">
    <property type="term" value="F:RNA endonuclease activity"/>
    <property type="evidence" value="ECO:0007669"/>
    <property type="project" value="InterPro"/>
</dbReference>
<comment type="caution">
    <text evidence="2">The sequence shown here is derived from an EMBL/GenBank/DDBJ whole genome shotgun (WGS) entry which is preliminary data.</text>
</comment>
<dbReference type="Gene3D" id="3.40.50.1010">
    <property type="entry name" value="5'-nuclease"/>
    <property type="match status" value="1"/>
</dbReference>
<evidence type="ECO:0000313" key="2">
    <source>
        <dbReference type="EMBL" id="PZO15734.1"/>
    </source>
</evidence>
<dbReference type="InterPro" id="IPR039018">
    <property type="entry name" value="VapC20-like"/>
</dbReference>
<dbReference type="CDD" id="cd09854">
    <property type="entry name" value="PIN_VapC-like"/>
    <property type="match status" value="1"/>
</dbReference>
<organism evidence="2 3">
    <name type="scientific">Leptolyngbya foveolarum</name>
    <dbReference type="NCBI Taxonomy" id="47253"/>
    <lineage>
        <taxon>Bacteria</taxon>
        <taxon>Bacillati</taxon>
        <taxon>Cyanobacteriota</taxon>
        <taxon>Cyanophyceae</taxon>
        <taxon>Leptolyngbyales</taxon>
        <taxon>Leptolyngbyaceae</taxon>
        <taxon>Leptolyngbya group</taxon>
        <taxon>Leptolyngbya</taxon>
    </lineage>
</organism>
<sequence>MRKIFADTFFWIAFVNPRDEWHSAVIQALVDLQPCKLVTTDEVLTEFLTFYANSGQQLRIRASNFAQSIRKDPNVEVQPQTRQSALEGAALYAQRPDKGYSLTDCISMNVMKRLDITEVLTHNKHFFKKDSRFCLTRAL</sequence>
<dbReference type="InterPro" id="IPR002716">
    <property type="entry name" value="PIN_dom"/>
</dbReference>
<evidence type="ECO:0000259" key="1">
    <source>
        <dbReference type="Pfam" id="PF01850"/>
    </source>
</evidence>
<dbReference type="InterPro" id="IPR029060">
    <property type="entry name" value="PIN-like_dom_sf"/>
</dbReference>
<reference evidence="2 3" key="2">
    <citation type="submission" date="2018-06" db="EMBL/GenBank/DDBJ databases">
        <title>Metagenomic assembly of (sub)arctic Cyanobacteria and their associated microbiome from non-axenic cultures.</title>
        <authorList>
            <person name="Baurain D."/>
        </authorList>
    </citation>
    <scope>NUCLEOTIDE SEQUENCE [LARGE SCALE GENOMIC DNA]</scope>
    <source>
        <strain evidence="2">ULC129bin1</strain>
    </source>
</reference>
<proteinExistence type="predicted"/>
<dbReference type="Pfam" id="PF01850">
    <property type="entry name" value="PIN"/>
    <property type="match status" value="1"/>
</dbReference>
<dbReference type="PANTHER" id="PTHR42188:SF1">
    <property type="entry name" value="23S RRNA-SPECIFIC ENDONUCLEASE VAPC20"/>
    <property type="match status" value="1"/>
</dbReference>
<name>A0A2W4U6Q1_9CYAN</name>
<gene>
    <name evidence="2" type="ORF">DCF25_13165</name>
</gene>
<dbReference type="EMBL" id="QBMC01000088">
    <property type="protein sequence ID" value="PZO15734.1"/>
    <property type="molecule type" value="Genomic_DNA"/>
</dbReference>
<dbReference type="PANTHER" id="PTHR42188">
    <property type="entry name" value="23S RRNA-SPECIFIC ENDONUCLEASE VAPC20"/>
    <property type="match status" value="1"/>
</dbReference>
<protein>
    <submittedName>
        <fullName evidence="2">Nucleic acid-binding protein</fullName>
    </submittedName>
</protein>